<dbReference type="Gene3D" id="3.30.565.10">
    <property type="entry name" value="Histidine kinase-like ATPase, C-terminal domain"/>
    <property type="match status" value="1"/>
</dbReference>
<keyword evidence="4" id="KW-0808">Transferase</keyword>
<dbReference type="PANTHER" id="PTHR24421:SF10">
    <property type="entry name" value="NITRATE_NITRITE SENSOR PROTEIN NARQ"/>
    <property type="match status" value="1"/>
</dbReference>
<reference evidence="11 12" key="1">
    <citation type="submission" date="2021-03" db="EMBL/GenBank/DDBJ databases">
        <title>Sequencing the genomes of 1000 actinobacteria strains.</title>
        <authorList>
            <person name="Klenk H.-P."/>
        </authorList>
    </citation>
    <scope>NUCLEOTIDE SEQUENCE [LARGE SCALE GENOMIC DNA]</scope>
    <source>
        <strain evidence="11 12">DSM 45256</strain>
    </source>
</reference>
<gene>
    <name evidence="11" type="ORF">JOF36_001683</name>
</gene>
<dbReference type="EMBL" id="JAGINU010000001">
    <property type="protein sequence ID" value="MBP2365987.1"/>
    <property type="molecule type" value="Genomic_DNA"/>
</dbReference>
<feature type="domain" description="Signal transduction histidine kinase subgroup 3 dimerisation and phosphoacceptor" evidence="10">
    <location>
        <begin position="223"/>
        <end position="288"/>
    </location>
</feature>
<feature type="transmembrane region" description="Helical" evidence="9">
    <location>
        <begin position="73"/>
        <end position="92"/>
    </location>
</feature>
<dbReference type="SUPFAM" id="SSF55874">
    <property type="entry name" value="ATPase domain of HSP90 chaperone/DNA topoisomerase II/histidine kinase"/>
    <property type="match status" value="1"/>
</dbReference>
<protein>
    <recommendedName>
        <fullName evidence="2">histidine kinase</fullName>
        <ecNumber evidence="2">2.7.13.3</ecNumber>
    </recommendedName>
</protein>
<keyword evidence="3" id="KW-0597">Phosphoprotein</keyword>
<dbReference type="GO" id="GO:0016301">
    <property type="term" value="F:kinase activity"/>
    <property type="evidence" value="ECO:0007669"/>
    <property type="project" value="UniProtKB-KW"/>
</dbReference>
<keyword evidence="9" id="KW-0812">Transmembrane</keyword>
<keyword evidence="9" id="KW-0472">Membrane</keyword>
<dbReference type="RefSeq" id="WP_210025913.1">
    <property type="nucleotide sequence ID" value="NZ_JAGINU010000001.1"/>
</dbReference>
<name>A0ABS4VPY8_9PSEU</name>
<evidence type="ECO:0000256" key="1">
    <source>
        <dbReference type="ARBA" id="ARBA00000085"/>
    </source>
</evidence>
<dbReference type="Proteomes" id="UP001519295">
    <property type="component" value="Unassembled WGS sequence"/>
</dbReference>
<dbReference type="InterPro" id="IPR011712">
    <property type="entry name" value="Sig_transdc_His_kin_sub3_dim/P"/>
</dbReference>
<organism evidence="11 12">
    <name type="scientific">Pseudonocardia parietis</name>
    <dbReference type="NCBI Taxonomy" id="570936"/>
    <lineage>
        <taxon>Bacteria</taxon>
        <taxon>Bacillati</taxon>
        <taxon>Actinomycetota</taxon>
        <taxon>Actinomycetes</taxon>
        <taxon>Pseudonocardiales</taxon>
        <taxon>Pseudonocardiaceae</taxon>
        <taxon>Pseudonocardia</taxon>
    </lineage>
</organism>
<feature type="transmembrane region" description="Helical" evidence="9">
    <location>
        <begin position="99"/>
        <end position="115"/>
    </location>
</feature>
<evidence type="ECO:0000256" key="9">
    <source>
        <dbReference type="SAM" id="Phobius"/>
    </source>
</evidence>
<comment type="catalytic activity">
    <reaction evidence="1">
        <text>ATP + protein L-histidine = ADP + protein N-phospho-L-histidine.</text>
        <dbReference type="EC" id="2.7.13.3"/>
    </reaction>
</comment>
<keyword evidence="6 11" id="KW-0418">Kinase</keyword>
<dbReference type="Gene3D" id="1.20.5.1930">
    <property type="match status" value="1"/>
</dbReference>
<feature type="transmembrane region" description="Helical" evidence="9">
    <location>
        <begin position="42"/>
        <end position="61"/>
    </location>
</feature>
<keyword evidence="7" id="KW-0067">ATP-binding</keyword>
<feature type="transmembrane region" description="Helical" evidence="9">
    <location>
        <begin position="145"/>
        <end position="162"/>
    </location>
</feature>
<keyword evidence="8" id="KW-0902">Two-component regulatory system</keyword>
<evidence type="ECO:0000256" key="3">
    <source>
        <dbReference type="ARBA" id="ARBA00022553"/>
    </source>
</evidence>
<evidence type="ECO:0000256" key="8">
    <source>
        <dbReference type="ARBA" id="ARBA00023012"/>
    </source>
</evidence>
<keyword evidence="5" id="KW-0547">Nucleotide-binding</keyword>
<dbReference type="InterPro" id="IPR050482">
    <property type="entry name" value="Sensor_HK_TwoCompSys"/>
</dbReference>
<comment type="caution">
    <text evidence="11">The sequence shown here is derived from an EMBL/GenBank/DDBJ whole genome shotgun (WGS) entry which is preliminary data.</text>
</comment>
<keyword evidence="9" id="KW-1133">Transmembrane helix</keyword>
<dbReference type="CDD" id="cd16917">
    <property type="entry name" value="HATPase_UhpB-NarQ-NarX-like"/>
    <property type="match status" value="1"/>
</dbReference>
<evidence type="ECO:0000313" key="11">
    <source>
        <dbReference type="EMBL" id="MBP2365987.1"/>
    </source>
</evidence>
<dbReference type="EC" id="2.7.13.3" evidence="2"/>
<evidence type="ECO:0000256" key="7">
    <source>
        <dbReference type="ARBA" id="ARBA00022840"/>
    </source>
</evidence>
<evidence type="ECO:0000256" key="2">
    <source>
        <dbReference type="ARBA" id="ARBA00012438"/>
    </source>
</evidence>
<evidence type="ECO:0000256" key="6">
    <source>
        <dbReference type="ARBA" id="ARBA00022777"/>
    </source>
</evidence>
<evidence type="ECO:0000313" key="12">
    <source>
        <dbReference type="Proteomes" id="UP001519295"/>
    </source>
</evidence>
<dbReference type="InterPro" id="IPR036890">
    <property type="entry name" value="HATPase_C_sf"/>
</dbReference>
<keyword evidence="12" id="KW-1185">Reference proteome</keyword>
<dbReference type="PANTHER" id="PTHR24421">
    <property type="entry name" value="NITRATE/NITRITE SENSOR PROTEIN NARX-RELATED"/>
    <property type="match status" value="1"/>
</dbReference>
<feature type="transmembrane region" description="Helical" evidence="9">
    <location>
        <begin position="168"/>
        <end position="192"/>
    </location>
</feature>
<evidence type="ECO:0000256" key="5">
    <source>
        <dbReference type="ARBA" id="ARBA00022741"/>
    </source>
</evidence>
<sequence>MPAALSSTPADVPIPARPDRISAWFDHRLSAIGLHGRFRRDCALAVLLALAMAALPAVVLADPAVAGLLPTESTAVRLSFVLLTGQTLLLCLRRVAPQLCLGLVVLLQGVMSALLPLEVTLNGPATAVAVYTCATLLPVRRTVRLVAGAALVGSGGILVALVRNPAPVLGITQLLTEVVALAAAALVGVSVATRRRYVELVRVHAAEALAAQRRRAEAAVGRERNRMARELHDIAAHHLSGMVVQAGVVEQLVDRDPERARRIAGEVRRQGRRTLRDLRMVVGTLREPGTGGRPEDDDPVPGLAELDRLVETARELGTPVDLEHRGRAVTPPPITDVTCYRVVQEALANAREHAPGAPVRITVTGAPGQVMIEIGSAPAGNPAERPGADRMRGYGLIGMRERAQLVGAEFEAGPTADGGWLVRLVVPVEPSDPWDTEDTGDAA</sequence>
<proteinExistence type="predicted"/>
<evidence type="ECO:0000259" key="10">
    <source>
        <dbReference type="Pfam" id="PF07730"/>
    </source>
</evidence>
<evidence type="ECO:0000256" key="4">
    <source>
        <dbReference type="ARBA" id="ARBA00022679"/>
    </source>
</evidence>
<accession>A0ABS4VPY8</accession>
<dbReference type="Pfam" id="PF07730">
    <property type="entry name" value="HisKA_3"/>
    <property type="match status" value="1"/>
</dbReference>